<dbReference type="Proteomes" id="UP000829194">
    <property type="component" value="Chromosome"/>
</dbReference>
<dbReference type="EMBL" id="CP093547">
    <property type="protein sequence ID" value="UNP31343.1"/>
    <property type="molecule type" value="Genomic_DNA"/>
</dbReference>
<name>A0ABY3XIA3_9GAMM</name>
<reference evidence="2 3" key="1">
    <citation type="submission" date="2022-03" db="EMBL/GenBank/DDBJ databases">
        <title>Complete genome sequence of Lysobacter capsici VKM B-2533 and Lysobacter gummosus 10.1.1, promising sources of lytic agents.</title>
        <authorList>
            <person name="Tarlachkov S.V."/>
            <person name="Kudryakova I.V."/>
            <person name="Afoshin A.S."/>
            <person name="Leontyevskaya E.A."/>
            <person name="Leontyevskaya N.V."/>
        </authorList>
    </citation>
    <scope>NUCLEOTIDE SEQUENCE [LARGE SCALE GENOMIC DNA]</scope>
    <source>
        <strain evidence="2 3">10.1.1</strain>
    </source>
</reference>
<keyword evidence="1" id="KW-0732">Signal</keyword>
<dbReference type="RefSeq" id="WP_057942491.1">
    <property type="nucleotide sequence ID" value="NZ_CP011131.1"/>
</dbReference>
<feature type="signal peptide" evidence="1">
    <location>
        <begin position="1"/>
        <end position="31"/>
    </location>
</feature>
<evidence type="ECO:0000313" key="3">
    <source>
        <dbReference type="Proteomes" id="UP000829194"/>
    </source>
</evidence>
<accession>A0ABY3XIA3</accession>
<proteinExistence type="predicted"/>
<keyword evidence="3" id="KW-1185">Reference proteome</keyword>
<feature type="chain" id="PRO_5046367861" evidence="1">
    <location>
        <begin position="32"/>
        <end position="768"/>
    </location>
</feature>
<organism evidence="2 3">
    <name type="scientific">Lysobacter gummosus</name>
    <dbReference type="NCBI Taxonomy" id="262324"/>
    <lineage>
        <taxon>Bacteria</taxon>
        <taxon>Pseudomonadati</taxon>
        <taxon>Pseudomonadota</taxon>
        <taxon>Gammaproteobacteria</taxon>
        <taxon>Lysobacterales</taxon>
        <taxon>Lysobacteraceae</taxon>
        <taxon>Lysobacter</taxon>
    </lineage>
</organism>
<protein>
    <submittedName>
        <fullName evidence="2">Uncharacterized protein</fullName>
    </submittedName>
</protein>
<gene>
    <name evidence="2" type="ORF">MOV92_08935</name>
</gene>
<evidence type="ECO:0000256" key="1">
    <source>
        <dbReference type="SAM" id="SignalP"/>
    </source>
</evidence>
<sequence length="768" mass="81682">MDTTGRKRSSLRRYAVALATSLLFAAPLAQAQNFEAVYGETDSSEFGEDVKAVNVCGGGGSVLVGTRNRGDLQDVQVSRVDNNGVELWQKTYNIAGSKRSLGQAITELSTGRGFAVTGGVWLGEGRSIYVLQIDCEGFPKWTTVLENVKREQFASGYDIIEGLGDRHFDLVLVGEENSRDNKRKWGRIARLDNGGGVLWNQFYDGLDRWPELRFRALTENIAASGAPTDLVVAGNSVSPNGLSSGLMFRTDFAGTPMCSTALNNSDQSQAYFHGVTALRSRQFTGQSVLVGLNSRIDGTGVQAYLTRFAAGSCAVITQTLWADPSGQAFRAYDVLETNDVGGSGPQLALAGTLGQPQYGAVFAASIGNLDDTPLNVNRFGIGKEMLVAIDLKSSDRVVAAGSTFSDYVGVGDPQDMYLVQTDPTLGTLCDKPWDPKVQRVEFKPQDVQAQFARIDPFERVDTPYVPVHGADIVCEVDPPENCPGVINNGIVQLGVHNTGYLNIECPAIPRSSGTNGGSLVGLRYMPTNGDAASPGSPCEGWGVASADLGITGDTSRCYGVNNMALVSFVYTTSTATSVVDVGPSKTFRVTHKFTPVPATPYLYRVDVSIQNNGSQNVADLRYTRGIDYDVPPNTFSEYITLAGSSSYVLAWNNNGFNVFNPLGGNSGTSGPFTDLGAGDQGAHIDFKLGALSPGKTLSFVTYYGAAPTEPLALGALSTVGASVYSLGQANWNGTGNPLDNLPDPFGSYGFTSGEPATFMYGFDGKSPR</sequence>
<evidence type="ECO:0000313" key="2">
    <source>
        <dbReference type="EMBL" id="UNP31343.1"/>
    </source>
</evidence>